<dbReference type="PROSITE" id="PS00101">
    <property type="entry name" value="HEXAPEP_TRANSFERASES"/>
    <property type="match status" value="1"/>
</dbReference>
<dbReference type="RefSeq" id="WP_310322356.1">
    <property type="nucleotide sequence ID" value="NZ_JAVDWU010000016.1"/>
</dbReference>
<proteinExistence type="inferred from homology"/>
<protein>
    <submittedName>
        <fullName evidence="5">Serine O-acetyltransferase</fullName>
        <ecNumber evidence="5">2.3.1.30</ecNumber>
    </submittedName>
</protein>
<reference evidence="5 6" key="1">
    <citation type="submission" date="2023-07" db="EMBL/GenBank/DDBJ databases">
        <title>Sorghum-associated microbial communities from plants grown in Nebraska, USA.</title>
        <authorList>
            <person name="Schachtman D."/>
        </authorList>
    </citation>
    <scope>NUCLEOTIDE SEQUENCE [LARGE SCALE GENOMIC DNA]</scope>
    <source>
        <strain evidence="5 6">4249</strain>
    </source>
</reference>
<dbReference type="CDD" id="cd03354">
    <property type="entry name" value="LbH_SAT"/>
    <property type="match status" value="1"/>
</dbReference>
<dbReference type="InterPro" id="IPR011004">
    <property type="entry name" value="Trimer_LpxA-like_sf"/>
</dbReference>
<comment type="caution">
    <text evidence="5">The sequence shown here is derived from an EMBL/GenBank/DDBJ whole genome shotgun (WGS) entry which is preliminary data.</text>
</comment>
<organism evidence="5 6">
    <name type="scientific">Hydrogenophaga palleronii</name>
    <dbReference type="NCBI Taxonomy" id="65655"/>
    <lineage>
        <taxon>Bacteria</taxon>
        <taxon>Pseudomonadati</taxon>
        <taxon>Pseudomonadota</taxon>
        <taxon>Betaproteobacteria</taxon>
        <taxon>Burkholderiales</taxon>
        <taxon>Comamonadaceae</taxon>
        <taxon>Hydrogenophaga</taxon>
    </lineage>
</organism>
<evidence type="ECO:0000256" key="4">
    <source>
        <dbReference type="ARBA" id="ARBA00023315"/>
    </source>
</evidence>
<keyword evidence="3" id="KW-0677">Repeat</keyword>
<dbReference type="InterPro" id="IPR018357">
    <property type="entry name" value="Hexapep_transf_CS"/>
</dbReference>
<dbReference type="SUPFAM" id="SSF51161">
    <property type="entry name" value="Trimeric LpxA-like enzymes"/>
    <property type="match status" value="1"/>
</dbReference>
<gene>
    <name evidence="5" type="ORF">J2W49_005004</name>
</gene>
<evidence type="ECO:0000256" key="2">
    <source>
        <dbReference type="ARBA" id="ARBA00022679"/>
    </source>
</evidence>
<dbReference type="Pfam" id="PF00132">
    <property type="entry name" value="Hexapep"/>
    <property type="match status" value="1"/>
</dbReference>
<dbReference type="InterPro" id="IPR045304">
    <property type="entry name" value="LbH_SAT"/>
</dbReference>
<evidence type="ECO:0000313" key="5">
    <source>
        <dbReference type="EMBL" id="MDR7153025.1"/>
    </source>
</evidence>
<dbReference type="InterPro" id="IPR001451">
    <property type="entry name" value="Hexapep"/>
</dbReference>
<keyword evidence="4 5" id="KW-0012">Acyltransferase</keyword>
<dbReference type="GO" id="GO:0009001">
    <property type="term" value="F:serine O-acetyltransferase activity"/>
    <property type="evidence" value="ECO:0007669"/>
    <property type="project" value="UniProtKB-EC"/>
</dbReference>
<dbReference type="Proteomes" id="UP001265700">
    <property type="component" value="Unassembled WGS sequence"/>
</dbReference>
<dbReference type="EMBL" id="JAVDWU010000016">
    <property type="protein sequence ID" value="MDR7153025.1"/>
    <property type="molecule type" value="Genomic_DNA"/>
</dbReference>
<dbReference type="PANTHER" id="PTHR42811">
    <property type="entry name" value="SERINE ACETYLTRANSFERASE"/>
    <property type="match status" value="1"/>
</dbReference>
<evidence type="ECO:0000313" key="6">
    <source>
        <dbReference type="Proteomes" id="UP001265700"/>
    </source>
</evidence>
<comment type="similarity">
    <text evidence="1">Belongs to the transferase hexapeptide repeat family.</text>
</comment>
<dbReference type="EC" id="2.3.1.30" evidence="5"/>
<keyword evidence="6" id="KW-1185">Reference proteome</keyword>
<accession>A0ABU1WUP1</accession>
<sequence>MFDNIRADFHSHGRNWGSQGFWVMVVYRFGRWRYGIRPALLRKPFSLVYKLNFKLVQILTGIELPCEVTVGKNFVIDHFGGIVISGYTRFGDNCRIRTGVVVGLARVDDPCAPTFGNNVDIGAGAKVLGRITIGNNVAIGANSVVTRSVPSNSIAVGVPAKVKTRRRLRALPEPMQHGVFAEPALGHRLGFEPSEVEAVAMRTSKEAVN</sequence>
<evidence type="ECO:0000256" key="3">
    <source>
        <dbReference type="ARBA" id="ARBA00022737"/>
    </source>
</evidence>
<evidence type="ECO:0000256" key="1">
    <source>
        <dbReference type="ARBA" id="ARBA00007274"/>
    </source>
</evidence>
<name>A0ABU1WUP1_9BURK</name>
<keyword evidence="2 5" id="KW-0808">Transferase</keyword>
<dbReference type="Gene3D" id="2.160.10.10">
    <property type="entry name" value="Hexapeptide repeat proteins"/>
    <property type="match status" value="1"/>
</dbReference>